<evidence type="ECO:0000313" key="1">
    <source>
        <dbReference type="EMBL" id="KOX92032.1"/>
    </source>
</evidence>
<reference evidence="2" key="2">
    <citation type="submission" date="2019-12" db="EMBL/GenBank/DDBJ databases">
        <title>The whole-genome sequencing of Haloarcula japonica strain pws8.</title>
        <authorList>
            <person name="Verma D.K."/>
            <person name="Gopal K."/>
            <person name="Prasad E.S."/>
        </authorList>
    </citation>
    <scope>NUCLEOTIDE SEQUENCE</scope>
    <source>
        <strain evidence="2">Pws8</strain>
    </source>
</reference>
<evidence type="ECO:0000313" key="2">
    <source>
        <dbReference type="EMBL" id="NLV06145.1"/>
    </source>
</evidence>
<dbReference type="OrthoDB" id="191000at2157"/>
<evidence type="ECO:0000313" key="3">
    <source>
        <dbReference type="Proteomes" id="UP000037729"/>
    </source>
</evidence>
<keyword evidence="3" id="KW-1185">Reference proteome</keyword>
<name>A0A0M9AHC8_9EURY</name>
<reference evidence="1 3" key="1">
    <citation type="submission" date="2015-08" db="EMBL/GenBank/DDBJ databases">
        <title>Genomes of Isolates from Cabo Rojo, PR.</title>
        <authorList>
            <person name="Sanchez-Nieves R.L."/>
            <person name="Montalvo-Rodriguez R."/>
        </authorList>
    </citation>
    <scope>NUCLEOTIDE SEQUENCE [LARGE SCALE GENOMIC DNA]</scope>
    <source>
        <strain evidence="1 3">SL3</strain>
    </source>
</reference>
<dbReference type="AlphaFoldDB" id="A0A0M9AHC8"/>
<dbReference type="STRING" id="1705562.AMS69_15925"/>
<organism evidence="1 3">
    <name type="scientific">Haloarcula rubripromontorii</name>
    <dbReference type="NCBI Taxonomy" id="1705562"/>
    <lineage>
        <taxon>Archaea</taxon>
        <taxon>Methanobacteriati</taxon>
        <taxon>Methanobacteriota</taxon>
        <taxon>Stenosarchaea group</taxon>
        <taxon>Halobacteria</taxon>
        <taxon>Halobacteriales</taxon>
        <taxon>Haloarculaceae</taxon>
        <taxon>Haloarcula</taxon>
    </lineage>
</organism>
<proteinExistence type="predicted"/>
<keyword evidence="1" id="KW-0969">Cilium</keyword>
<comment type="caution">
    <text evidence="1">The sequence shown here is derived from an EMBL/GenBank/DDBJ whole genome shotgun (WGS) entry which is preliminary data.</text>
</comment>
<dbReference type="Proteomes" id="UP000610611">
    <property type="component" value="Unassembled WGS sequence"/>
</dbReference>
<dbReference type="EMBL" id="WOWB01000001">
    <property type="protein sequence ID" value="NLV06145.1"/>
    <property type="molecule type" value="Genomic_DNA"/>
</dbReference>
<gene>
    <name evidence="1" type="ORF">AMS69_15925</name>
    <name evidence="2" type="ORF">GOC83_08395</name>
</gene>
<protein>
    <submittedName>
        <fullName evidence="1">Flagella cluster protein</fullName>
    </submittedName>
</protein>
<dbReference type="Pfam" id="PF24110">
    <property type="entry name" value="DUF7385"/>
    <property type="match status" value="1"/>
</dbReference>
<dbReference type="PATRIC" id="fig|1705562.3.peg.4091"/>
<keyword evidence="1" id="KW-0282">Flagellum</keyword>
<keyword evidence="1" id="KW-0966">Cell projection</keyword>
<dbReference type="InterPro" id="IPR055809">
    <property type="entry name" value="DUF7385"/>
</dbReference>
<dbReference type="RefSeq" id="WP_053969053.1">
    <property type="nucleotide sequence ID" value="NZ_JAWJXX010000004.1"/>
</dbReference>
<sequence>MDQLDVSGSFDVHEYRHGLKLLKDDRGTMTLSNREGFACPACGNEFETLFISDKRTNTFGNPGSPFCLVRTDDQLLVLTH</sequence>
<dbReference type="EMBL" id="LIUF01000005">
    <property type="protein sequence ID" value="KOX92032.1"/>
    <property type="molecule type" value="Genomic_DNA"/>
</dbReference>
<accession>A0A0M9AHC8</accession>
<dbReference type="Proteomes" id="UP000037729">
    <property type="component" value="Unassembled WGS sequence"/>
</dbReference>